<organism evidence="1 2">
    <name type="scientific">Thalassomonas haliotis</name>
    <dbReference type="NCBI Taxonomy" id="485448"/>
    <lineage>
        <taxon>Bacteria</taxon>
        <taxon>Pseudomonadati</taxon>
        <taxon>Pseudomonadota</taxon>
        <taxon>Gammaproteobacteria</taxon>
        <taxon>Alteromonadales</taxon>
        <taxon>Colwelliaceae</taxon>
        <taxon>Thalassomonas</taxon>
    </lineage>
</organism>
<proteinExistence type="predicted"/>
<evidence type="ECO:0008006" key="3">
    <source>
        <dbReference type="Google" id="ProtNLM"/>
    </source>
</evidence>
<keyword evidence="2" id="KW-1185">Reference proteome</keyword>
<dbReference type="Proteomes" id="UP001215231">
    <property type="component" value="Chromosome"/>
</dbReference>
<dbReference type="EMBL" id="CP059693">
    <property type="protein sequence ID" value="WDE11988.1"/>
    <property type="molecule type" value="Genomic_DNA"/>
</dbReference>
<dbReference type="InterPro" id="IPR036086">
    <property type="entry name" value="ParB/Sulfiredoxin_sf"/>
</dbReference>
<evidence type="ECO:0000313" key="1">
    <source>
        <dbReference type="EMBL" id="WDE11988.1"/>
    </source>
</evidence>
<protein>
    <recommendedName>
        <fullName evidence="3">ParB/Sulfiredoxin domain-containing protein</fullName>
    </recommendedName>
</protein>
<dbReference type="SUPFAM" id="SSF110849">
    <property type="entry name" value="ParB/Sulfiredoxin"/>
    <property type="match status" value="1"/>
</dbReference>
<name>A0ABY7VE71_9GAMM</name>
<accession>A0ABY7VE71</accession>
<gene>
    <name evidence="1" type="ORF">H3N35_00400</name>
</gene>
<dbReference type="RefSeq" id="WP_274052215.1">
    <property type="nucleotide sequence ID" value="NZ_CP059693.1"/>
</dbReference>
<reference evidence="1 2" key="1">
    <citation type="journal article" date="2022" name="Mar. Drugs">
        <title>Bioassay-Guided Fractionation Leads to the Detection of Cholic Acid Generated by the Rare Thalassomonas sp.</title>
        <authorList>
            <person name="Pheiffer F."/>
            <person name="Schneider Y.K."/>
            <person name="Hansen E.H."/>
            <person name="Andersen J.H."/>
            <person name="Isaksson J."/>
            <person name="Busche T."/>
            <person name="R C."/>
            <person name="Kalinowski J."/>
            <person name="Zyl L.V."/>
            <person name="Trindade M."/>
        </authorList>
    </citation>
    <scope>NUCLEOTIDE SEQUENCE [LARGE SCALE GENOMIC DNA]</scope>
    <source>
        <strain evidence="1 2">A5K-61T</strain>
    </source>
</reference>
<evidence type="ECO:0000313" key="2">
    <source>
        <dbReference type="Proteomes" id="UP001215231"/>
    </source>
</evidence>
<sequence>MDRVKSDQLLLSSLNNQEDLHAASFEYQSIFLSSIILDATNPRFLPVIFISDEDARLYSIRKLSKQQIVKHYGAENHVLIGKACIINCFEFESAGWRKANQGKASILELGNNISVSELIQAPTVYPVDEGQFQILTGHRRFCALVYANGYGSAAQFKVYDSRPLLTKIKQFQENASREDLPQHGKLIAFLDAITELDILNTARKKVGLKKLTVREAATQLGISKGAYDNYNVLTRYECVREAYEAGLSYSFVKTKKIVLDVEAGYKQLHDKTGLNTTDKKQISREIKAKLSKTTGRSNKLAGSKAFKLKPSTPGTFKTLLSTNIMALDTGINWSKVDWQDYVAVANTMSAVIDFLEKDQ</sequence>